<protein>
    <submittedName>
        <fullName evidence="3">Uncharacterized protein</fullName>
    </submittedName>
</protein>
<evidence type="ECO:0000313" key="4">
    <source>
        <dbReference type="Proteomes" id="UP000018538"/>
    </source>
</evidence>
<sequence>MENSARYYYDATNAKWWYFEVLSRAWITCEETGDEELPTNDIVIENNVTKECSKKLTLNKSQNSVENKKINYKSYRSHKYIDRLTELNTNDVQKEQCDGSIKKNIQKINTTSNSVNDKTEPLNDLDDSVNIPNNKVTNVLHFSKQVMKHIQNKNNIEYSEESIKKNDDDDTQYYNEIHNMENNYDDKDEYLIDKNNNTDDLNSYDDKNPLKWENENNNYDKDNTYYDEECMNYDESGEYYYENEDPYEENANSQVYENYDERANYGEYENYEEYGNDEETDIYNEKEKDKGEDDIKNEKNDEEAYIYNEKEKDKREDDIKNENNDEETNKNKMYINGENNYNKDPINIEQDDNINNDNVSDLNKSKIDNQILNDESIIKNVEYNKESNVSNSFSSNCSKDSNELSEKINSLLKYSSNNFSNNHEDSSVILENLLSRSYTRSDYLNSINMIEKKNKIEHNDSLHKSNSKTEDIIDVINSDKINDNNNSNIEDGIKTKQNSFSENSDPLYNDNEIDCIPFVRRATRKLTFKNQGGLSGCLKLVHEKKKELLSSAQNDVNDMEIKIANFKRRARELAQRYKTKNKSSNDQTKSASEKVRFEDIVFQAQKQKKELQEKGKL</sequence>
<feature type="region of interest" description="Disordered" evidence="2">
    <location>
        <begin position="195"/>
        <end position="224"/>
    </location>
</feature>
<feature type="compositionally biased region" description="Basic and acidic residues" evidence="2">
    <location>
        <begin position="308"/>
        <end position="330"/>
    </location>
</feature>
<feature type="coiled-coil region" evidence="1">
    <location>
        <begin position="542"/>
        <end position="614"/>
    </location>
</feature>
<feature type="compositionally biased region" description="Acidic residues" evidence="2">
    <location>
        <begin position="270"/>
        <end position="282"/>
    </location>
</feature>
<dbReference type="AlphaFoldDB" id="V7PQ24"/>
<accession>V7PQ24</accession>
<evidence type="ECO:0000256" key="1">
    <source>
        <dbReference type="SAM" id="Coils"/>
    </source>
</evidence>
<feature type="compositionally biased region" description="Basic and acidic residues" evidence="2">
    <location>
        <begin position="283"/>
        <end position="299"/>
    </location>
</feature>
<evidence type="ECO:0000256" key="2">
    <source>
        <dbReference type="SAM" id="MobiDB-lite"/>
    </source>
</evidence>
<reference evidence="3 4" key="1">
    <citation type="submission" date="2013-11" db="EMBL/GenBank/DDBJ databases">
        <title>The Genome Sequence of Plasmodium yoelii 17X.</title>
        <authorList>
            <consortium name="The Broad Institute Genomics Platform"/>
            <consortium name="The Broad Institute Genome Sequencing Center for Infectious Disease"/>
            <person name="Neafsey D."/>
            <person name="Adams J."/>
            <person name="Walker B."/>
            <person name="Young S.K."/>
            <person name="Zeng Q."/>
            <person name="Gargeya S."/>
            <person name="Fitzgerald M."/>
            <person name="Haas B."/>
            <person name="Abouelleil A."/>
            <person name="Alvarado L."/>
            <person name="Chapman S.B."/>
            <person name="Gainer-Dewar J."/>
            <person name="Goldberg J."/>
            <person name="Griggs A."/>
            <person name="Gujja S."/>
            <person name="Hansen M."/>
            <person name="Howarth C."/>
            <person name="Imamovic A."/>
            <person name="Ireland A."/>
            <person name="Larimer J."/>
            <person name="McCowan C."/>
            <person name="Murphy C."/>
            <person name="Pearson M."/>
            <person name="Poon T.W."/>
            <person name="Priest M."/>
            <person name="Roberts A."/>
            <person name="Saif S."/>
            <person name="Shea T."/>
            <person name="Sykes S."/>
            <person name="Wortman J."/>
            <person name="Nusbaum C."/>
            <person name="Birren B."/>
        </authorList>
    </citation>
    <scope>NUCLEOTIDE SEQUENCE [LARGE SCALE GENOMIC DNA]</scope>
    <source>
        <strain evidence="3 4">17X</strain>
    </source>
</reference>
<name>V7PQ24_PLAYE</name>
<gene>
    <name evidence="3" type="ORF">YYC_01409</name>
</gene>
<feature type="compositionally biased region" description="Basic and acidic residues" evidence="2">
    <location>
        <begin position="204"/>
        <end position="224"/>
    </location>
</feature>
<dbReference type="Proteomes" id="UP000018538">
    <property type="component" value="Unassembled WGS sequence"/>
</dbReference>
<dbReference type="OrthoDB" id="386891at2759"/>
<evidence type="ECO:0000313" key="3">
    <source>
        <dbReference type="EMBL" id="ETB61534.1"/>
    </source>
</evidence>
<dbReference type="EMBL" id="KI635736">
    <property type="protein sequence ID" value="ETB61534.1"/>
    <property type="molecule type" value="Genomic_DNA"/>
</dbReference>
<feature type="region of interest" description="Disordered" evidence="2">
    <location>
        <begin position="270"/>
        <end position="350"/>
    </location>
</feature>
<organism evidence="3 4">
    <name type="scientific">Plasmodium yoelii 17X</name>
    <dbReference type="NCBI Taxonomy" id="1323249"/>
    <lineage>
        <taxon>Eukaryota</taxon>
        <taxon>Sar</taxon>
        <taxon>Alveolata</taxon>
        <taxon>Apicomplexa</taxon>
        <taxon>Aconoidasida</taxon>
        <taxon>Haemosporida</taxon>
        <taxon>Plasmodiidae</taxon>
        <taxon>Plasmodium</taxon>
        <taxon>Plasmodium (Vinckeia)</taxon>
    </lineage>
</organism>
<keyword evidence="4" id="KW-1185">Reference proteome</keyword>
<proteinExistence type="predicted"/>
<keyword evidence="1" id="KW-0175">Coiled coil</keyword>